<feature type="domain" description="XdhC Rossmann" evidence="2">
    <location>
        <begin position="180"/>
        <end position="300"/>
    </location>
</feature>
<sequence length="309" mass="33212">MDSPASRLPLLAPEPAFISDDPVAALQFAADSFAAGQGAAIATLVEIRGGSARALGAIMTIRADGRYCGFLSGGCIEAAVASEALDAIDKGRDRQVLFGDGSPFFDITLPCGGGITVAIHVLRDANAVRGMLERLRTRIPSGLRYDSNIETLSVVAPPARNGWQDNAFTTIYRPTMRIVLSGRTIEADMTARLAEAAGYELKRYYAGQTQPDATHIDADTAVVLLHHDIDLELPVLEAALLATPFYIGALGSKRTHERRMLRLRERGHSETDIARIKSPIGLFNRARDARSLALSVLADLAASRLDRFG</sequence>
<protein>
    <submittedName>
        <fullName evidence="3">Xanthine dehydrogenase accessory factor</fullName>
    </submittedName>
</protein>
<dbReference type="PANTHER" id="PTHR30388:SF4">
    <property type="entry name" value="MOLYBDENUM COFACTOR INSERTION CHAPERONE PAOD"/>
    <property type="match status" value="1"/>
</dbReference>
<dbReference type="Pfam" id="PF13478">
    <property type="entry name" value="XdhC_C"/>
    <property type="match status" value="1"/>
</dbReference>
<dbReference type="InterPro" id="IPR027051">
    <property type="entry name" value="XdhC_Rossmann_dom"/>
</dbReference>
<accession>A0A1Q9AB07</accession>
<evidence type="ECO:0000259" key="1">
    <source>
        <dbReference type="Pfam" id="PF02625"/>
    </source>
</evidence>
<feature type="domain" description="XdhC- CoxI" evidence="1">
    <location>
        <begin position="34"/>
        <end position="97"/>
    </location>
</feature>
<dbReference type="OrthoDB" id="9815497at2"/>
<evidence type="ECO:0000313" key="6">
    <source>
        <dbReference type="Proteomes" id="UP000544107"/>
    </source>
</evidence>
<dbReference type="Gene3D" id="3.40.50.720">
    <property type="entry name" value="NAD(P)-binding Rossmann-like Domain"/>
    <property type="match status" value="1"/>
</dbReference>
<gene>
    <name evidence="4" type="ORF">BJF91_10060</name>
    <name evidence="3" type="ORF">GGQ71_004630</name>
</gene>
<organism evidence="4 5">
    <name type="scientific">Allorhizobium taibaishanense</name>
    <dbReference type="NCBI Taxonomy" id="887144"/>
    <lineage>
        <taxon>Bacteria</taxon>
        <taxon>Pseudomonadati</taxon>
        <taxon>Pseudomonadota</taxon>
        <taxon>Alphaproteobacteria</taxon>
        <taxon>Hyphomicrobiales</taxon>
        <taxon>Rhizobiaceae</taxon>
        <taxon>Rhizobium/Agrobacterium group</taxon>
        <taxon>Allorhizobium</taxon>
    </lineage>
</organism>
<dbReference type="Proteomes" id="UP000544107">
    <property type="component" value="Unassembled WGS sequence"/>
</dbReference>
<proteinExistence type="predicted"/>
<evidence type="ECO:0000259" key="2">
    <source>
        <dbReference type="Pfam" id="PF13478"/>
    </source>
</evidence>
<dbReference type="EMBL" id="MKIN01000017">
    <property type="protein sequence ID" value="OLP52072.1"/>
    <property type="molecule type" value="Genomic_DNA"/>
</dbReference>
<evidence type="ECO:0000313" key="3">
    <source>
        <dbReference type="EMBL" id="MBB4010329.1"/>
    </source>
</evidence>
<reference evidence="4 5" key="1">
    <citation type="submission" date="2016-09" db="EMBL/GenBank/DDBJ databases">
        <title>Rhizobium oryziradicis sp. nov., isolated from the root of rice.</title>
        <authorList>
            <person name="Zhao J."/>
            <person name="Zhang X."/>
        </authorList>
    </citation>
    <scope>NUCLEOTIDE SEQUENCE [LARGE SCALE GENOMIC DNA]</scope>
    <source>
        <strain evidence="4 5">14971</strain>
    </source>
</reference>
<dbReference type="Proteomes" id="UP000185598">
    <property type="component" value="Unassembled WGS sequence"/>
</dbReference>
<reference evidence="3 6" key="2">
    <citation type="submission" date="2020-08" db="EMBL/GenBank/DDBJ databases">
        <title>Genomic Encyclopedia of Type Strains, Phase IV (KMG-IV): sequencing the most valuable type-strain genomes for metagenomic binning, comparative biology and taxonomic classification.</title>
        <authorList>
            <person name="Goeker M."/>
        </authorList>
    </citation>
    <scope>NUCLEOTIDE SEQUENCE [LARGE SCALE GENOMIC DNA]</scope>
    <source>
        <strain evidence="3 6">DSM 100021</strain>
    </source>
</reference>
<keyword evidence="5" id="KW-1185">Reference proteome</keyword>
<dbReference type="EMBL" id="JACIED010000008">
    <property type="protein sequence ID" value="MBB4010329.1"/>
    <property type="molecule type" value="Genomic_DNA"/>
</dbReference>
<dbReference type="PANTHER" id="PTHR30388">
    <property type="entry name" value="ALDEHYDE OXIDOREDUCTASE MOLYBDENUM COFACTOR ASSEMBLY PROTEIN"/>
    <property type="match status" value="1"/>
</dbReference>
<dbReference type="AlphaFoldDB" id="A0A1Q9AB07"/>
<dbReference type="InterPro" id="IPR003777">
    <property type="entry name" value="XdhC_CoxI"/>
</dbReference>
<dbReference type="InterPro" id="IPR052698">
    <property type="entry name" value="MoCofactor_Util/Proc"/>
</dbReference>
<dbReference type="Pfam" id="PF02625">
    <property type="entry name" value="XdhC_CoxI"/>
    <property type="match status" value="1"/>
</dbReference>
<dbReference type="STRING" id="887144.BJF91_10060"/>
<evidence type="ECO:0000313" key="5">
    <source>
        <dbReference type="Proteomes" id="UP000185598"/>
    </source>
</evidence>
<name>A0A1Q9AB07_9HYPH</name>
<evidence type="ECO:0000313" key="4">
    <source>
        <dbReference type="EMBL" id="OLP52072.1"/>
    </source>
</evidence>
<dbReference type="RefSeq" id="WP_075612839.1">
    <property type="nucleotide sequence ID" value="NZ_JACIED010000008.1"/>
</dbReference>
<comment type="caution">
    <text evidence="4">The sequence shown here is derived from an EMBL/GenBank/DDBJ whole genome shotgun (WGS) entry which is preliminary data.</text>
</comment>